<evidence type="ECO:0000313" key="9">
    <source>
        <dbReference type="EMBL" id="OGC83277.1"/>
    </source>
</evidence>
<keyword evidence="4" id="KW-0133">Cell shape</keyword>
<dbReference type="GO" id="GO:0034204">
    <property type="term" value="P:lipid translocation"/>
    <property type="evidence" value="ECO:0007669"/>
    <property type="project" value="TreeGrafter"/>
</dbReference>
<dbReference type="EMBL" id="MEWU01000024">
    <property type="protein sequence ID" value="OGC83277.1"/>
    <property type="molecule type" value="Genomic_DNA"/>
</dbReference>
<dbReference type="InterPro" id="IPR051050">
    <property type="entry name" value="Lipid_II_flippase_MurJ/MviN"/>
</dbReference>
<evidence type="ECO:0000256" key="8">
    <source>
        <dbReference type="SAM" id="Phobius"/>
    </source>
</evidence>
<keyword evidence="2" id="KW-1003">Cell membrane</keyword>
<evidence type="ECO:0008006" key="11">
    <source>
        <dbReference type="Google" id="ProtNLM"/>
    </source>
</evidence>
<evidence type="ECO:0000256" key="6">
    <source>
        <dbReference type="ARBA" id="ARBA00022989"/>
    </source>
</evidence>
<dbReference type="GO" id="GO:0009252">
    <property type="term" value="P:peptidoglycan biosynthetic process"/>
    <property type="evidence" value="ECO:0007669"/>
    <property type="project" value="UniProtKB-KW"/>
</dbReference>
<feature type="transmembrane region" description="Helical" evidence="8">
    <location>
        <begin position="274"/>
        <end position="295"/>
    </location>
</feature>
<dbReference type="PANTHER" id="PTHR47019:SF1">
    <property type="entry name" value="LIPID II FLIPPASE MURJ"/>
    <property type="match status" value="1"/>
</dbReference>
<dbReference type="AlphaFoldDB" id="A0A1F4XNM7"/>
<feature type="transmembrane region" description="Helical" evidence="8">
    <location>
        <begin position="498"/>
        <end position="522"/>
    </location>
</feature>
<feature type="transmembrane region" description="Helical" evidence="8">
    <location>
        <begin position="315"/>
        <end position="338"/>
    </location>
</feature>
<organism evidence="9 10">
    <name type="scientific">Candidatus Adlerbacteria bacterium RIFCSPHIGHO2_02_FULL_52_17</name>
    <dbReference type="NCBI Taxonomy" id="1797240"/>
    <lineage>
        <taxon>Bacteria</taxon>
        <taxon>Candidatus Adleribacteriota</taxon>
    </lineage>
</organism>
<proteinExistence type="predicted"/>
<feature type="transmembrane region" description="Helical" evidence="8">
    <location>
        <begin position="186"/>
        <end position="205"/>
    </location>
</feature>
<feature type="transmembrane region" description="Helical" evidence="8">
    <location>
        <begin position="384"/>
        <end position="408"/>
    </location>
</feature>
<dbReference type="GO" id="GO:0015648">
    <property type="term" value="F:lipid-linked peptidoglycan transporter activity"/>
    <property type="evidence" value="ECO:0007669"/>
    <property type="project" value="TreeGrafter"/>
</dbReference>
<dbReference type="PANTHER" id="PTHR47019">
    <property type="entry name" value="LIPID II FLIPPASE MURJ"/>
    <property type="match status" value="1"/>
</dbReference>
<dbReference type="InterPro" id="IPR004268">
    <property type="entry name" value="MurJ"/>
</dbReference>
<keyword evidence="7 8" id="KW-0472">Membrane</keyword>
<gene>
    <name evidence="9" type="ORF">A3D68_01000</name>
</gene>
<name>A0A1F4XNM7_9BACT</name>
<feature type="transmembrane region" description="Helical" evidence="8">
    <location>
        <begin position="473"/>
        <end position="492"/>
    </location>
</feature>
<dbReference type="GO" id="GO:0008360">
    <property type="term" value="P:regulation of cell shape"/>
    <property type="evidence" value="ECO:0007669"/>
    <property type="project" value="UniProtKB-KW"/>
</dbReference>
<dbReference type="GO" id="GO:0005886">
    <property type="term" value="C:plasma membrane"/>
    <property type="evidence" value="ECO:0007669"/>
    <property type="project" value="UniProtKB-SubCell"/>
</dbReference>
<dbReference type="Pfam" id="PF03023">
    <property type="entry name" value="MurJ"/>
    <property type="match status" value="1"/>
</dbReference>
<feature type="transmembrane region" description="Helical" evidence="8">
    <location>
        <begin position="246"/>
        <end position="268"/>
    </location>
</feature>
<dbReference type="Proteomes" id="UP000177564">
    <property type="component" value="Unassembled WGS sequence"/>
</dbReference>
<evidence type="ECO:0000256" key="7">
    <source>
        <dbReference type="ARBA" id="ARBA00023136"/>
    </source>
</evidence>
<evidence type="ECO:0000256" key="5">
    <source>
        <dbReference type="ARBA" id="ARBA00022984"/>
    </source>
</evidence>
<keyword evidence="6 8" id="KW-1133">Transmembrane helix</keyword>
<comment type="subcellular location">
    <subcellularLocation>
        <location evidence="1">Cell membrane</location>
        <topology evidence="1">Multi-pass membrane protein</topology>
    </subcellularLocation>
</comment>
<comment type="caution">
    <text evidence="9">The sequence shown here is derived from an EMBL/GenBank/DDBJ whole genome shotgun (WGS) entry which is preliminary data.</text>
</comment>
<evidence type="ECO:0000256" key="1">
    <source>
        <dbReference type="ARBA" id="ARBA00004651"/>
    </source>
</evidence>
<feature type="transmembrane region" description="Helical" evidence="8">
    <location>
        <begin position="428"/>
        <end position="452"/>
    </location>
</feature>
<accession>A0A1F4XNM7</accession>
<protein>
    <recommendedName>
        <fullName evidence="11">Lipid II flippase MurJ</fullName>
    </recommendedName>
</protein>
<feature type="transmembrane region" description="Helical" evidence="8">
    <location>
        <begin position="49"/>
        <end position="71"/>
    </location>
</feature>
<dbReference type="STRING" id="1797240.A3D68_01000"/>
<keyword evidence="3 8" id="KW-0812">Transmembrane</keyword>
<dbReference type="PRINTS" id="PR01806">
    <property type="entry name" value="VIRFACTRMVIN"/>
</dbReference>
<feature type="transmembrane region" description="Helical" evidence="8">
    <location>
        <begin position="12"/>
        <end position="29"/>
    </location>
</feature>
<evidence type="ECO:0000256" key="4">
    <source>
        <dbReference type="ARBA" id="ARBA00022960"/>
    </source>
</evidence>
<reference evidence="9 10" key="1">
    <citation type="journal article" date="2016" name="Nat. Commun.">
        <title>Thousands of microbial genomes shed light on interconnected biogeochemical processes in an aquifer system.</title>
        <authorList>
            <person name="Anantharaman K."/>
            <person name="Brown C.T."/>
            <person name="Hug L.A."/>
            <person name="Sharon I."/>
            <person name="Castelle C.J."/>
            <person name="Probst A.J."/>
            <person name="Thomas B.C."/>
            <person name="Singh A."/>
            <person name="Wilkins M.J."/>
            <person name="Karaoz U."/>
            <person name="Brodie E.L."/>
            <person name="Williams K.H."/>
            <person name="Hubbard S.S."/>
            <person name="Banfield J.F."/>
        </authorList>
    </citation>
    <scope>NUCLEOTIDE SEQUENCE [LARGE SCALE GENOMIC DNA]</scope>
</reference>
<keyword evidence="5" id="KW-0573">Peptidoglycan synthesis</keyword>
<feature type="transmembrane region" description="Helical" evidence="8">
    <location>
        <begin position="161"/>
        <end position="180"/>
    </location>
</feature>
<feature type="transmembrane region" description="Helical" evidence="8">
    <location>
        <begin position="131"/>
        <end position="154"/>
    </location>
</feature>
<sequence length="553" mass="58840">MVGREIRGMHHAAYVLAGFALGSQLLALVRDRLLAAHFGAGHTLDIYYAGFRIPDLLFATVASLLSLYALLPVLSKFEAVSQGQMVSFLRHTLLFFFVAMGAIALALFFFVPKLVLLVAPGLSDVASRADLVLLIRILLLQPILLGASNIVAALTQLRHRFLLYSISPLLYNIGIIFGIVALYPRFGLAGLGWGVVFGAAMHFLVQVPFFSAEKSEPLPAPIRWKGLAQVLTLSVPRTLALAAGQLSLLALVALASFLAPGSIAVFMFAWNLQAVPLTIIGVSYSVAAFPTLARFHASGEREAFVGHIEAALRHIFFWSIPAMVLAIVLRAQLVRIILGAGAFDWAATRLTAAALALFILSLTAQSVVLLFARAYYAAGKTKTPLVMGMVSVIVTVASALILSFGFHASQFWRFFLESILRVSDVGGTTVLMLALSFTIGSLLQATGALIYLKKEFSISYAGLSRLAFQSFSAAVLGGAAAYGALAVVGFMVDINTVAGIATQGVLGGIVGLLVTGGILLALENPEIAEAYASIKRRFEGEPQVALEPTDVSS</sequence>
<feature type="transmembrane region" description="Helical" evidence="8">
    <location>
        <begin position="350"/>
        <end position="372"/>
    </location>
</feature>
<evidence type="ECO:0000313" key="10">
    <source>
        <dbReference type="Proteomes" id="UP000177564"/>
    </source>
</evidence>
<evidence type="ECO:0000256" key="3">
    <source>
        <dbReference type="ARBA" id="ARBA00022692"/>
    </source>
</evidence>
<evidence type="ECO:0000256" key="2">
    <source>
        <dbReference type="ARBA" id="ARBA00022475"/>
    </source>
</evidence>
<feature type="transmembrane region" description="Helical" evidence="8">
    <location>
        <begin position="92"/>
        <end position="111"/>
    </location>
</feature>